<reference evidence="2" key="1">
    <citation type="submission" date="2021-01" db="EMBL/GenBank/DDBJ databases">
        <title>Whole genome shotgun sequence of Actinocatenispora rupis NBRC 107355.</title>
        <authorList>
            <person name="Komaki H."/>
            <person name="Tamura T."/>
        </authorList>
    </citation>
    <scope>NUCLEOTIDE SEQUENCE</scope>
    <source>
        <strain evidence="2">NBRC 107355</strain>
    </source>
</reference>
<evidence type="ECO:0000313" key="3">
    <source>
        <dbReference type="Proteomes" id="UP000612808"/>
    </source>
</evidence>
<comment type="caution">
    <text evidence="2">The sequence shown here is derived from an EMBL/GenBank/DDBJ whole genome shotgun (WGS) entry which is preliminary data.</text>
</comment>
<dbReference type="InterPro" id="IPR025447">
    <property type="entry name" value="DUF4192"/>
</dbReference>
<dbReference type="EMBL" id="BOMB01000023">
    <property type="protein sequence ID" value="GID13381.1"/>
    <property type="molecule type" value="Genomic_DNA"/>
</dbReference>
<evidence type="ECO:0000313" key="2">
    <source>
        <dbReference type="EMBL" id="GID13381.1"/>
    </source>
</evidence>
<accession>A0A8J3J823</accession>
<dbReference type="Proteomes" id="UP000612808">
    <property type="component" value="Unassembled WGS sequence"/>
</dbReference>
<proteinExistence type="predicted"/>
<gene>
    <name evidence="2" type="ORF">Aru02nite_42700</name>
</gene>
<keyword evidence="3" id="KW-1185">Reference proteome</keyword>
<evidence type="ECO:0000256" key="1">
    <source>
        <dbReference type="SAM" id="MobiDB-lite"/>
    </source>
</evidence>
<dbReference type="AlphaFoldDB" id="A0A8J3J823"/>
<feature type="region of interest" description="Disordered" evidence="1">
    <location>
        <begin position="1"/>
        <end position="35"/>
    </location>
</feature>
<organism evidence="2 3">
    <name type="scientific">Actinocatenispora rupis</name>
    <dbReference type="NCBI Taxonomy" id="519421"/>
    <lineage>
        <taxon>Bacteria</taxon>
        <taxon>Bacillati</taxon>
        <taxon>Actinomycetota</taxon>
        <taxon>Actinomycetes</taxon>
        <taxon>Micromonosporales</taxon>
        <taxon>Micromonosporaceae</taxon>
        <taxon>Actinocatenispora</taxon>
    </lineage>
</organism>
<dbReference type="Pfam" id="PF13830">
    <property type="entry name" value="DUF4192"/>
    <property type="match status" value="1"/>
</dbReference>
<sequence length="354" mass="37653">MDNPSTAHRVLLDDRRGDPDGCRMTRAPAPGGTPTLRAHGAADLLALVPYLLGFHPTDSLVVAGLRDARIVFLYRADLRAGPDPGRLAAALSAQVLTGVVLVGFGPDEDVGPALRRLATILTGAGQHVLDRLRATRDRYWSYVCADPGCCPPEGRTYRSTARFGAGPAELPDRAEIARRIAPVTGPERAAMSRATRGAEAHARATVDDAADPSDGVTRVIAESSAAVRTAIRRYQEDPAARLTDEEVAWLGVALSVTRVRDEAWSLADTGDPDRHRALWTDVVRRVDPAYLPAPASLLGFLCWRQGETGFGLLVLGQALAVDPGYGMALLLSQALATGMPPEAWSPAPADPDLP</sequence>
<name>A0A8J3J823_9ACTN</name>
<feature type="compositionally biased region" description="Basic and acidic residues" evidence="1">
    <location>
        <begin position="10"/>
        <end position="23"/>
    </location>
</feature>
<protein>
    <recommendedName>
        <fullName evidence="4">DUF4192 domain-containing protein</fullName>
    </recommendedName>
</protein>
<evidence type="ECO:0008006" key="4">
    <source>
        <dbReference type="Google" id="ProtNLM"/>
    </source>
</evidence>